<dbReference type="OrthoDB" id="3672812at2"/>
<dbReference type="STRING" id="479432.Sros_2711"/>
<dbReference type="InterPro" id="IPR004937">
    <property type="entry name" value="Urea_transporter"/>
</dbReference>
<feature type="transmembrane region" description="Helical" evidence="8">
    <location>
        <begin position="77"/>
        <end position="98"/>
    </location>
</feature>
<comment type="subcellular location">
    <subcellularLocation>
        <location evidence="1">Cell membrane</location>
        <topology evidence="1">Multi-pass membrane protein</topology>
    </subcellularLocation>
</comment>
<name>D2B4Z0_STRRD</name>
<evidence type="ECO:0000256" key="2">
    <source>
        <dbReference type="ARBA" id="ARBA00005914"/>
    </source>
</evidence>
<feature type="transmembrane region" description="Helical" evidence="8">
    <location>
        <begin position="104"/>
        <end position="123"/>
    </location>
</feature>
<feature type="transmembrane region" description="Helical" evidence="8">
    <location>
        <begin position="292"/>
        <end position="314"/>
    </location>
</feature>
<evidence type="ECO:0000256" key="8">
    <source>
        <dbReference type="SAM" id="Phobius"/>
    </source>
</evidence>
<proteinExistence type="inferred from homology"/>
<dbReference type="Pfam" id="PF03253">
    <property type="entry name" value="UT"/>
    <property type="match status" value="1"/>
</dbReference>
<dbReference type="PANTHER" id="PTHR10464">
    <property type="entry name" value="UREA TRANSPORTER"/>
    <property type="match status" value="1"/>
</dbReference>
<dbReference type="PANTHER" id="PTHR10464:SF4">
    <property type="entry name" value="UREA TRANSPORTER"/>
    <property type="match status" value="1"/>
</dbReference>
<dbReference type="InterPro" id="IPR029020">
    <property type="entry name" value="Ammonium/urea_transptr"/>
</dbReference>
<keyword evidence="4 8" id="KW-0812">Transmembrane</keyword>
<sequence length="344" mass="35701">MTGRDGSTRPVTAERGEFGKADVTSTTPVATAPHLRDLKPLTLLVAVVRGIGQVDFMASPWTGLVFIVALAAGNWRYAVYGVLGSAVATLTAYAFGAARDRVELGLEGFSGTLIGVAFVLYFGMSWMTTLLVVAGCVAGSVVTSALVTLLKPFNLPTFTAPFCIITSVMLLAAPSFERVRQGVTGPALPSAATGRTALTWNDIWQGMFNGIGQVFFQNKWYVGLVFLVGLVVGSWIAAVAAVVASLVGMAVAWVLGAPAADIAAGLYGYNAVLVGMALAGIFVVLTPVGGVYAVVGAIAATGLTAALTTFFTPFGGHTLTWPFVLVTWTFLAAVPALAWLRRAG</sequence>
<feature type="transmembrane region" description="Helical" evidence="8">
    <location>
        <begin position="130"/>
        <end position="149"/>
    </location>
</feature>
<dbReference type="Proteomes" id="UP000002029">
    <property type="component" value="Chromosome"/>
</dbReference>
<keyword evidence="6 8" id="KW-0472">Membrane</keyword>
<dbReference type="GO" id="GO:0015204">
    <property type="term" value="F:urea transmembrane transporter activity"/>
    <property type="evidence" value="ECO:0007669"/>
    <property type="project" value="InterPro"/>
</dbReference>
<feature type="transmembrane region" description="Helical" evidence="8">
    <location>
        <begin position="221"/>
        <end position="254"/>
    </location>
</feature>
<evidence type="ECO:0000313" key="9">
    <source>
        <dbReference type="EMBL" id="ACZ85676.1"/>
    </source>
</evidence>
<comment type="similarity">
    <text evidence="2">Belongs to the urea transporter family.</text>
</comment>
<dbReference type="eggNOG" id="COG4413">
    <property type="taxonomic scope" value="Bacteria"/>
</dbReference>
<evidence type="ECO:0000256" key="7">
    <source>
        <dbReference type="PIRSR" id="PIRSR016502-1"/>
    </source>
</evidence>
<dbReference type="Gene3D" id="1.10.3430.10">
    <property type="entry name" value="Ammonium transporter AmtB like domains"/>
    <property type="match status" value="1"/>
</dbReference>
<dbReference type="EMBL" id="CP001814">
    <property type="protein sequence ID" value="ACZ85676.1"/>
    <property type="molecule type" value="Genomic_DNA"/>
</dbReference>
<feature type="transmembrane region" description="Helical" evidence="8">
    <location>
        <begin position="266"/>
        <end position="285"/>
    </location>
</feature>
<keyword evidence="10" id="KW-1185">Reference proteome</keyword>
<evidence type="ECO:0000256" key="1">
    <source>
        <dbReference type="ARBA" id="ARBA00004651"/>
    </source>
</evidence>
<dbReference type="HOGENOM" id="CLU_047509_0_1_11"/>
<evidence type="ECO:0000256" key="3">
    <source>
        <dbReference type="ARBA" id="ARBA00022475"/>
    </source>
</evidence>
<evidence type="ECO:0000256" key="5">
    <source>
        <dbReference type="ARBA" id="ARBA00022989"/>
    </source>
</evidence>
<dbReference type="KEGG" id="sro:Sros_2711"/>
<organism evidence="9 10">
    <name type="scientific">Streptosporangium roseum (strain ATCC 12428 / DSM 43021 / JCM 3005 / KCTC 9067 / NCIMB 10171 / NRRL 2505 / NI 9100)</name>
    <dbReference type="NCBI Taxonomy" id="479432"/>
    <lineage>
        <taxon>Bacteria</taxon>
        <taxon>Bacillati</taxon>
        <taxon>Actinomycetota</taxon>
        <taxon>Actinomycetes</taxon>
        <taxon>Streptosporangiales</taxon>
        <taxon>Streptosporangiaceae</taxon>
        <taxon>Streptosporangium</taxon>
    </lineage>
</organism>
<keyword evidence="5 8" id="KW-1133">Transmembrane helix</keyword>
<evidence type="ECO:0000256" key="4">
    <source>
        <dbReference type="ARBA" id="ARBA00022692"/>
    </source>
</evidence>
<gene>
    <name evidence="9" type="ordered locus">Sros_2711</name>
</gene>
<feature type="transmembrane region" description="Helical" evidence="8">
    <location>
        <begin position="320"/>
        <end position="340"/>
    </location>
</feature>
<evidence type="ECO:0000256" key="6">
    <source>
        <dbReference type="ARBA" id="ARBA00023136"/>
    </source>
</evidence>
<feature type="site" description="Important for channel permeability" evidence="7">
    <location>
        <position position="320"/>
    </location>
</feature>
<feature type="transmembrane region" description="Helical" evidence="8">
    <location>
        <begin position="155"/>
        <end position="173"/>
    </location>
</feature>
<protein>
    <submittedName>
        <fullName evidence="9">UreA transporter</fullName>
    </submittedName>
</protein>
<dbReference type="AlphaFoldDB" id="D2B4Z0"/>
<accession>D2B4Z0</accession>
<keyword evidence="3" id="KW-1003">Cell membrane</keyword>
<dbReference type="PIRSF" id="PIRSF016502">
    <property type="entry name" value="Urea_transporter"/>
    <property type="match status" value="1"/>
</dbReference>
<evidence type="ECO:0000313" key="10">
    <source>
        <dbReference type="Proteomes" id="UP000002029"/>
    </source>
</evidence>
<reference evidence="9 10" key="1">
    <citation type="journal article" date="2010" name="Stand. Genomic Sci.">
        <title>Complete genome sequence of Streptosporangium roseum type strain (NI 9100).</title>
        <authorList>
            <person name="Nolan M."/>
            <person name="Sikorski J."/>
            <person name="Jando M."/>
            <person name="Lucas S."/>
            <person name="Lapidus A."/>
            <person name="Glavina Del Rio T."/>
            <person name="Chen F."/>
            <person name="Tice H."/>
            <person name="Pitluck S."/>
            <person name="Cheng J.F."/>
            <person name="Chertkov O."/>
            <person name="Sims D."/>
            <person name="Meincke L."/>
            <person name="Brettin T."/>
            <person name="Han C."/>
            <person name="Detter J.C."/>
            <person name="Bruce D."/>
            <person name="Goodwin L."/>
            <person name="Land M."/>
            <person name="Hauser L."/>
            <person name="Chang Y.J."/>
            <person name="Jeffries C.D."/>
            <person name="Ivanova N."/>
            <person name="Mavromatis K."/>
            <person name="Mikhailova N."/>
            <person name="Chen A."/>
            <person name="Palaniappan K."/>
            <person name="Chain P."/>
            <person name="Rohde M."/>
            <person name="Goker M."/>
            <person name="Bristow J."/>
            <person name="Eisen J.A."/>
            <person name="Markowitz V."/>
            <person name="Hugenholtz P."/>
            <person name="Kyrpides N.C."/>
            <person name="Klenk H.P."/>
        </authorList>
    </citation>
    <scope>NUCLEOTIDE SEQUENCE [LARGE SCALE GENOMIC DNA]</scope>
    <source>
        <strain evidence="10">ATCC 12428 / DSM 43021 / JCM 3005 / NI 9100</strain>
    </source>
</reference>
<dbReference type="GO" id="GO:0005886">
    <property type="term" value="C:plasma membrane"/>
    <property type="evidence" value="ECO:0007669"/>
    <property type="project" value="UniProtKB-SubCell"/>
</dbReference>